<sequence length="120" mass="13365">MLFLKSTAAPVAPGVYAIDVAAKPPGKTYMIYVAVDADNRPETFIQAVEGMGFKEVHSLPYTHHNGKKIVDLHFQKAGTDIFEGWTNIEREKNLMDITEAMARFDIKVHPRVMSLAEAFG</sequence>
<dbReference type="OrthoDB" id="8703094at2"/>
<name>A0A0C2BVQ0_9BURK</name>
<organism evidence="1 2">
    <name type="scientific">Noviherbaspirillum autotrophicum</name>
    <dbReference type="NCBI Taxonomy" id="709839"/>
    <lineage>
        <taxon>Bacteria</taxon>
        <taxon>Pseudomonadati</taxon>
        <taxon>Pseudomonadota</taxon>
        <taxon>Betaproteobacteria</taxon>
        <taxon>Burkholderiales</taxon>
        <taxon>Oxalobacteraceae</taxon>
        <taxon>Noviherbaspirillum</taxon>
    </lineage>
</organism>
<reference evidence="1 2" key="1">
    <citation type="submission" date="2014-12" db="EMBL/GenBank/DDBJ databases">
        <title>Denitrispirillum autotrophicum gen. nov., sp. nov., Denitrifying, Facultatively Autotrophic Bacteria Isolated from Rice Paddy Soil.</title>
        <authorList>
            <person name="Ishii S."/>
            <person name="Ashida N."/>
            <person name="Ohno H."/>
            <person name="Otsuka S."/>
            <person name="Yokota A."/>
            <person name="Senoo K."/>
        </authorList>
    </citation>
    <scope>NUCLEOTIDE SEQUENCE [LARGE SCALE GENOMIC DNA]</scope>
    <source>
        <strain evidence="1 2">TSA66</strain>
    </source>
</reference>
<evidence type="ECO:0000313" key="2">
    <source>
        <dbReference type="Proteomes" id="UP000031572"/>
    </source>
</evidence>
<dbReference type="Proteomes" id="UP000031572">
    <property type="component" value="Unassembled WGS sequence"/>
</dbReference>
<dbReference type="AlphaFoldDB" id="A0A0C2BVQ0"/>
<comment type="caution">
    <text evidence="1">The sequence shown here is derived from an EMBL/GenBank/DDBJ whole genome shotgun (WGS) entry which is preliminary data.</text>
</comment>
<dbReference type="RefSeq" id="WP_040040777.1">
    <property type="nucleotide sequence ID" value="NZ_JWJG01000028.1"/>
</dbReference>
<evidence type="ECO:0000313" key="1">
    <source>
        <dbReference type="EMBL" id="KIF82101.1"/>
    </source>
</evidence>
<dbReference type="EMBL" id="JWJG01000028">
    <property type="protein sequence ID" value="KIF82101.1"/>
    <property type="molecule type" value="Genomic_DNA"/>
</dbReference>
<proteinExistence type="predicted"/>
<gene>
    <name evidence="1" type="ORF">TSA66_16935</name>
</gene>
<keyword evidence="2" id="KW-1185">Reference proteome</keyword>
<protein>
    <submittedName>
        <fullName evidence="1">Uncharacterized protein</fullName>
    </submittedName>
</protein>
<accession>A0A0C2BVQ0</accession>